<evidence type="ECO:0000313" key="1">
    <source>
        <dbReference type="EMBL" id="AEI77104.1"/>
    </source>
</evidence>
<dbReference type="KEGG" id="cnc:CNE_1c17640"/>
<organism evidence="1 2">
    <name type="scientific">Cupriavidus necator (strain ATCC 43291 / DSM 13513 / CCUG 52238 / LMG 8453 / N-1)</name>
    <name type="common">Ralstonia eutropha</name>
    <dbReference type="NCBI Taxonomy" id="1042878"/>
    <lineage>
        <taxon>Bacteria</taxon>
        <taxon>Pseudomonadati</taxon>
        <taxon>Pseudomonadota</taxon>
        <taxon>Betaproteobacteria</taxon>
        <taxon>Burkholderiales</taxon>
        <taxon>Burkholderiaceae</taxon>
        <taxon>Cupriavidus</taxon>
    </lineage>
</organism>
<name>G0EWB0_CUPNN</name>
<accession>G0EWB0</accession>
<evidence type="ECO:0000313" key="2">
    <source>
        <dbReference type="Proteomes" id="UP000006798"/>
    </source>
</evidence>
<proteinExistence type="predicted"/>
<dbReference type="Proteomes" id="UP000006798">
    <property type="component" value="Chromosome 1"/>
</dbReference>
<protein>
    <submittedName>
        <fullName evidence="1">Uncharacterized protein</fullName>
    </submittedName>
</protein>
<gene>
    <name evidence="1" type="ordered locus">CNE_1c17640</name>
</gene>
<reference evidence="1 2" key="1">
    <citation type="journal article" date="2011" name="J. Bacteriol.">
        <title>Complete genome sequence of the type strain Cupriavidus necator N-1.</title>
        <authorList>
            <person name="Poehlein A."/>
            <person name="Kusian B."/>
            <person name="Friedrich B."/>
            <person name="Daniel R."/>
            <person name="Bowien B."/>
        </authorList>
    </citation>
    <scope>NUCLEOTIDE SEQUENCE [LARGE SCALE GENOMIC DNA]</scope>
    <source>
        <strain evidence="2">ATCC 43291 / DSM 13513 / CCUG 52238 / LMG 8453 / N-1</strain>
    </source>
</reference>
<dbReference type="EMBL" id="CP002877">
    <property type="protein sequence ID" value="AEI77104.1"/>
    <property type="molecule type" value="Genomic_DNA"/>
</dbReference>
<dbReference type="HOGENOM" id="CLU_3215156_0_0_4"/>
<dbReference type="AlphaFoldDB" id="G0EWB0"/>
<sequence length="44" mass="5040">MSEPRRSRQKRPAAVDCCNFYFRLQDALSEDEVTPASRYVMSGA</sequence>